<dbReference type="EMBL" id="JANPWB010000004">
    <property type="protein sequence ID" value="KAJ1193725.1"/>
    <property type="molecule type" value="Genomic_DNA"/>
</dbReference>
<sequence length="120" mass="13850">MEQCYSHTEKETISMQEFTEATQEDECIQLAITAFRTGRWHEMVHNLSRRTEEARHTLATLHHVRQVLSVSSEGCLFRGLRLVVPQSLQLRIVGLEHAAHQGIVKTKARLRCKVWFPGLD</sequence>
<reference evidence="1" key="1">
    <citation type="journal article" date="2022" name="bioRxiv">
        <title>Sequencing and chromosome-scale assembly of the giantPleurodeles waltlgenome.</title>
        <authorList>
            <person name="Brown T."/>
            <person name="Elewa A."/>
            <person name="Iarovenko S."/>
            <person name="Subramanian E."/>
            <person name="Araus A.J."/>
            <person name="Petzold A."/>
            <person name="Susuki M."/>
            <person name="Suzuki K.-i.T."/>
            <person name="Hayashi T."/>
            <person name="Toyoda A."/>
            <person name="Oliveira C."/>
            <person name="Osipova E."/>
            <person name="Leigh N.D."/>
            <person name="Simon A."/>
            <person name="Yun M.H."/>
        </authorList>
    </citation>
    <scope>NUCLEOTIDE SEQUENCE</scope>
    <source>
        <strain evidence="1">20211129_DDA</strain>
        <tissue evidence="1">Liver</tissue>
    </source>
</reference>
<dbReference type="Gene3D" id="1.10.340.70">
    <property type="match status" value="1"/>
</dbReference>
<dbReference type="PANTHER" id="PTHR37984:SF5">
    <property type="entry name" value="PROTEIN NYNRIN-LIKE"/>
    <property type="match status" value="1"/>
</dbReference>
<accession>A0AAV7V057</accession>
<evidence type="ECO:0000313" key="1">
    <source>
        <dbReference type="EMBL" id="KAJ1193725.1"/>
    </source>
</evidence>
<dbReference type="AlphaFoldDB" id="A0AAV7V057"/>
<organism evidence="1 2">
    <name type="scientific">Pleurodeles waltl</name>
    <name type="common">Iberian ribbed newt</name>
    <dbReference type="NCBI Taxonomy" id="8319"/>
    <lineage>
        <taxon>Eukaryota</taxon>
        <taxon>Metazoa</taxon>
        <taxon>Chordata</taxon>
        <taxon>Craniata</taxon>
        <taxon>Vertebrata</taxon>
        <taxon>Euteleostomi</taxon>
        <taxon>Amphibia</taxon>
        <taxon>Batrachia</taxon>
        <taxon>Caudata</taxon>
        <taxon>Salamandroidea</taxon>
        <taxon>Salamandridae</taxon>
        <taxon>Pleurodelinae</taxon>
        <taxon>Pleurodeles</taxon>
    </lineage>
</organism>
<evidence type="ECO:0000313" key="2">
    <source>
        <dbReference type="Proteomes" id="UP001066276"/>
    </source>
</evidence>
<dbReference type="PANTHER" id="PTHR37984">
    <property type="entry name" value="PROTEIN CBG26694"/>
    <property type="match status" value="1"/>
</dbReference>
<proteinExistence type="predicted"/>
<gene>
    <name evidence="1" type="ORF">NDU88_003021</name>
</gene>
<dbReference type="Proteomes" id="UP001066276">
    <property type="component" value="Chromosome 2_2"/>
</dbReference>
<name>A0AAV7V057_PLEWA</name>
<comment type="caution">
    <text evidence="1">The sequence shown here is derived from an EMBL/GenBank/DDBJ whole genome shotgun (WGS) entry which is preliminary data.</text>
</comment>
<dbReference type="InterPro" id="IPR050951">
    <property type="entry name" value="Retrovirus_Pol_polyprotein"/>
</dbReference>
<protein>
    <submittedName>
        <fullName evidence="1">Uncharacterized protein</fullName>
    </submittedName>
</protein>
<keyword evidence="2" id="KW-1185">Reference proteome</keyword>